<sequence length="106" mass="11678">MGSKFVVTEQLRKDFPMLGEASADMEKFISYADRLEAETMAASGSEGDITDSVKENGVHLFANFRDLSKTFKEALQQTSDNGKKFNNGVDRTEQDNVDNANKSFGG</sequence>
<evidence type="ECO:0008006" key="4">
    <source>
        <dbReference type="Google" id="ProtNLM"/>
    </source>
</evidence>
<gene>
    <name evidence="2" type="ORF">SAMN05216215_1007253</name>
</gene>
<name>A0A1H2Z2S4_9PSEU</name>
<evidence type="ECO:0000256" key="1">
    <source>
        <dbReference type="SAM" id="MobiDB-lite"/>
    </source>
</evidence>
<protein>
    <recommendedName>
        <fullName evidence="4">Excreted virulence factor EspC, type VII ESX diderm</fullName>
    </recommendedName>
</protein>
<keyword evidence="3" id="KW-1185">Reference proteome</keyword>
<evidence type="ECO:0000313" key="2">
    <source>
        <dbReference type="EMBL" id="SDX11676.1"/>
    </source>
</evidence>
<accession>A0A1H2Z2S4</accession>
<feature type="region of interest" description="Disordered" evidence="1">
    <location>
        <begin position="78"/>
        <end position="106"/>
    </location>
</feature>
<proteinExistence type="predicted"/>
<reference evidence="3" key="1">
    <citation type="submission" date="2016-10" db="EMBL/GenBank/DDBJ databases">
        <authorList>
            <person name="Varghese N."/>
            <person name="Submissions S."/>
        </authorList>
    </citation>
    <scope>NUCLEOTIDE SEQUENCE [LARGE SCALE GENOMIC DNA]</scope>
    <source>
        <strain evidence="3">CGMCC 4.3530</strain>
    </source>
</reference>
<organism evidence="2 3">
    <name type="scientific">Saccharopolyspora shandongensis</name>
    <dbReference type="NCBI Taxonomy" id="418495"/>
    <lineage>
        <taxon>Bacteria</taxon>
        <taxon>Bacillati</taxon>
        <taxon>Actinomycetota</taxon>
        <taxon>Actinomycetes</taxon>
        <taxon>Pseudonocardiales</taxon>
        <taxon>Pseudonocardiaceae</taxon>
        <taxon>Saccharopolyspora</taxon>
    </lineage>
</organism>
<dbReference type="Proteomes" id="UP000199529">
    <property type="component" value="Unassembled WGS sequence"/>
</dbReference>
<dbReference type="EMBL" id="FNOK01000007">
    <property type="protein sequence ID" value="SDX11676.1"/>
    <property type="molecule type" value="Genomic_DNA"/>
</dbReference>
<dbReference type="STRING" id="418495.SAMN05216215_1007253"/>
<evidence type="ECO:0000313" key="3">
    <source>
        <dbReference type="Proteomes" id="UP000199529"/>
    </source>
</evidence>
<dbReference type="AlphaFoldDB" id="A0A1H2Z2S4"/>
<feature type="compositionally biased region" description="Polar residues" evidence="1">
    <location>
        <begin position="97"/>
        <end position="106"/>
    </location>
</feature>
<dbReference type="RefSeq" id="WP_093264290.1">
    <property type="nucleotide sequence ID" value="NZ_FNOK01000007.1"/>
</dbReference>